<feature type="transmembrane region" description="Helical" evidence="1">
    <location>
        <begin position="123"/>
        <end position="149"/>
    </location>
</feature>
<reference evidence="2 3" key="1">
    <citation type="journal article" date="2004" name="Syst. Appl. Microbiol.">
        <title>Cryptoendolithic actinomycetes from antarctic sandstone rock samples: Micromonospora endolithica sp. nov. and two isolates related to Micromonospora coerulea Jensen 1932.</title>
        <authorList>
            <person name="Hirsch P."/>
            <person name="Mevs U."/>
            <person name="Kroppenstedt R.M."/>
            <person name="Schumann P."/>
            <person name="Stackebrandt E."/>
        </authorList>
    </citation>
    <scope>NUCLEOTIDE SEQUENCE [LARGE SCALE GENOMIC DNA]</scope>
    <source>
        <strain evidence="2 3">JCM 12677</strain>
    </source>
</reference>
<evidence type="ECO:0000313" key="2">
    <source>
        <dbReference type="EMBL" id="RKN40554.1"/>
    </source>
</evidence>
<keyword evidence="1" id="KW-0812">Transmembrane</keyword>
<feature type="transmembrane region" description="Helical" evidence="1">
    <location>
        <begin position="304"/>
        <end position="322"/>
    </location>
</feature>
<feature type="transmembrane region" description="Helical" evidence="1">
    <location>
        <begin position="438"/>
        <end position="462"/>
    </location>
</feature>
<evidence type="ECO:0000256" key="1">
    <source>
        <dbReference type="SAM" id="Phobius"/>
    </source>
</evidence>
<feature type="transmembrane region" description="Helical" evidence="1">
    <location>
        <begin position="352"/>
        <end position="373"/>
    </location>
</feature>
<proteinExistence type="predicted"/>
<comment type="caution">
    <text evidence="2">The sequence shown here is derived from an EMBL/GenBank/DDBJ whole genome shotgun (WGS) entry which is preliminary data.</text>
</comment>
<organism evidence="2 3">
    <name type="scientific">Micromonospora endolithica</name>
    <dbReference type="NCBI Taxonomy" id="230091"/>
    <lineage>
        <taxon>Bacteria</taxon>
        <taxon>Bacillati</taxon>
        <taxon>Actinomycetota</taxon>
        <taxon>Actinomycetes</taxon>
        <taxon>Micromonosporales</taxon>
        <taxon>Micromonosporaceae</taxon>
        <taxon>Micromonospora</taxon>
    </lineage>
</organism>
<keyword evidence="1" id="KW-1133">Transmembrane helix</keyword>
<feature type="transmembrane region" description="Helical" evidence="1">
    <location>
        <begin position="245"/>
        <end position="266"/>
    </location>
</feature>
<evidence type="ECO:0000313" key="3">
    <source>
        <dbReference type="Proteomes" id="UP000281726"/>
    </source>
</evidence>
<protein>
    <submittedName>
        <fullName evidence="2">Anibiotic ABC transporter</fullName>
    </submittedName>
</protein>
<feature type="transmembrane region" description="Helical" evidence="1">
    <location>
        <begin position="402"/>
        <end position="426"/>
    </location>
</feature>
<accession>A0A3A9YY21</accession>
<name>A0A3A9YY21_9ACTN</name>
<gene>
    <name evidence="2" type="ORF">D7223_25745</name>
</gene>
<feature type="transmembrane region" description="Helical" evidence="1">
    <location>
        <begin position="83"/>
        <end position="102"/>
    </location>
</feature>
<keyword evidence="1" id="KW-0472">Membrane</keyword>
<feature type="transmembrane region" description="Helical" evidence="1">
    <location>
        <begin position="22"/>
        <end position="44"/>
    </location>
</feature>
<dbReference type="AlphaFoldDB" id="A0A3A9YY21"/>
<dbReference type="RefSeq" id="WP_120731038.1">
    <property type="nucleotide sequence ID" value="NZ_RBAK01000013.1"/>
</dbReference>
<dbReference type="OrthoDB" id="2014935at2"/>
<feature type="transmembrane region" description="Helical" evidence="1">
    <location>
        <begin position="189"/>
        <end position="207"/>
    </location>
</feature>
<dbReference type="EMBL" id="RBAK01000013">
    <property type="protein sequence ID" value="RKN40554.1"/>
    <property type="molecule type" value="Genomic_DNA"/>
</dbReference>
<sequence length="541" mass="54329">MNALAGTGRLARLALRRDRIRLAVWVLGTPLLGLALAGSVTGIYPDEQSRLGYARTSAGSAVARAFNGPVVGPDLGAVVVAETYVTLALLAALLSTFAVVRHTRQNEETGRAELLGAAVVGRYALLAAALLVVAGANVATAALLAAGFVASGLPVAGSIVAAAAIGGVGLAFTAVAAVTAQLSTTSRGANALAAATVGVAFLLRAVGDVLGRQSDDGLRVESAWPSWLSPIGWGNQVRAFGGERWWVLALPVVLLAVGVALAVLLAGRRDVGAGLFAARRGPARAPAGLLSPVGLVWRLSRGALLGWAVGVAVLGFAMGLAADEVNDMVGENAAAAEAIAQLGGGAELVDSFLAAMLGLFALTIGAYVVQALLRVRADETDGLLEEILATAVPRLRWLTTQILGAVLGAAALLLLAGATIGLGYGVVAGDPLGRTADLAGAALLRLPALLVVAGVVTVLVGLVPRGAVAASWAALIGFLLLGQLGAVLDLPQVALDLSPYTHVPSVPAVDPAALPLVLLTAVAALLLTTGLLAFHHRDIPS</sequence>
<feature type="transmembrane region" description="Helical" evidence="1">
    <location>
        <begin position="512"/>
        <end position="534"/>
    </location>
</feature>
<keyword evidence="3" id="KW-1185">Reference proteome</keyword>
<feature type="transmembrane region" description="Helical" evidence="1">
    <location>
        <begin position="469"/>
        <end position="488"/>
    </location>
</feature>
<dbReference type="Proteomes" id="UP000281726">
    <property type="component" value="Unassembled WGS sequence"/>
</dbReference>
<feature type="transmembrane region" description="Helical" evidence="1">
    <location>
        <begin position="155"/>
        <end position="177"/>
    </location>
</feature>